<evidence type="ECO:0000256" key="7">
    <source>
        <dbReference type="ARBA" id="ARBA00022723"/>
    </source>
</evidence>
<comment type="caution">
    <text evidence="10">The sequence shown here is derived from an EMBL/GenBank/DDBJ whole genome shotgun (WGS) entry which is preliminary data.</text>
</comment>
<dbReference type="SUPFAM" id="SSF144052">
    <property type="entry name" value="Thermophilic metalloprotease-like"/>
    <property type="match status" value="1"/>
</dbReference>
<evidence type="ECO:0000313" key="11">
    <source>
        <dbReference type="Proteomes" id="UP001589776"/>
    </source>
</evidence>
<reference evidence="10 11" key="1">
    <citation type="submission" date="2024-09" db="EMBL/GenBank/DDBJ databases">
        <authorList>
            <person name="Sun Q."/>
            <person name="Mori K."/>
        </authorList>
    </citation>
    <scope>NUCLEOTIDE SEQUENCE [LARGE SCALE GENOMIC DNA]</scope>
    <source>
        <strain evidence="10 11">CCM 7759</strain>
    </source>
</reference>
<evidence type="ECO:0000256" key="6">
    <source>
        <dbReference type="ARBA" id="ARBA00022670"/>
    </source>
</evidence>
<name>A0ABV6DVH5_9BACL</name>
<keyword evidence="9" id="KW-0482">Metalloprotease</keyword>
<comment type="similarity">
    <text evidence="4">Belongs to the peptidase M29 family.</text>
</comment>
<evidence type="ECO:0000256" key="3">
    <source>
        <dbReference type="ARBA" id="ARBA00001947"/>
    </source>
</evidence>
<accession>A0ABV6DVH5</accession>
<evidence type="ECO:0000256" key="2">
    <source>
        <dbReference type="ARBA" id="ARBA00001946"/>
    </source>
</evidence>
<dbReference type="EMBL" id="JBHLWN010000124">
    <property type="protein sequence ID" value="MFC0216670.1"/>
    <property type="molecule type" value="Genomic_DNA"/>
</dbReference>
<protein>
    <submittedName>
        <fullName evidence="10">Aminopeptidase</fullName>
    </submittedName>
</protein>
<evidence type="ECO:0000313" key="10">
    <source>
        <dbReference type="EMBL" id="MFC0216670.1"/>
    </source>
</evidence>
<dbReference type="RefSeq" id="WP_377475078.1">
    <property type="nucleotide sequence ID" value="NZ_JBHLWN010000124.1"/>
</dbReference>
<dbReference type="Proteomes" id="UP001589776">
    <property type="component" value="Unassembled WGS sequence"/>
</dbReference>
<dbReference type="Pfam" id="PF02073">
    <property type="entry name" value="Peptidase_M29"/>
    <property type="match status" value="1"/>
</dbReference>
<dbReference type="InterPro" id="IPR052170">
    <property type="entry name" value="M29_Exopeptidase"/>
</dbReference>
<keyword evidence="11" id="KW-1185">Reference proteome</keyword>
<proteinExistence type="inferred from homology"/>
<organism evidence="10 11">
    <name type="scientific">Paenibacillus chartarius</name>
    <dbReference type="NCBI Taxonomy" id="747481"/>
    <lineage>
        <taxon>Bacteria</taxon>
        <taxon>Bacillati</taxon>
        <taxon>Bacillota</taxon>
        <taxon>Bacilli</taxon>
        <taxon>Bacillales</taxon>
        <taxon>Paenibacillaceae</taxon>
        <taxon>Paenibacillus</taxon>
    </lineage>
</organism>
<comment type="cofactor">
    <cofactor evidence="3">
        <name>Zn(2+)</name>
        <dbReference type="ChEBI" id="CHEBI:29105"/>
    </cofactor>
</comment>
<keyword evidence="5 10" id="KW-0031">Aminopeptidase</keyword>
<dbReference type="PANTHER" id="PTHR34448">
    <property type="entry name" value="AMINOPEPTIDASE"/>
    <property type="match status" value="1"/>
</dbReference>
<dbReference type="GO" id="GO:0004177">
    <property type="term" value="F:aminopeptidase activity"/>
    <property type="evidence" value="ECO:0007669"/>
    <property type="project" value="UniProtKB-KW"/>
</dbReference>
<evidence type="ECO:0000256" key="4">
    <source>
        <dbReference type="ARBA" id="ARBA00008236"/>
    </source>
</evidence>
<evidence type="ECO:0000256" key="8">
    <source>
        <dbReference type="ARBA" id="ARBA00022801"/>
    </source>
</evidence>
<evidence type="ECO:0000256" key="5">
    <source>
        <dbReference type="ARBA" id="ARBA00022438"/>
    </source>
</evidence>
<keyword evidence="7" id="KW-0479">Metal-binding</keyword>
<sequence>MRDPRLQIFARNIIRYSVDLQPGENILLEMIGLKDLEIVKCFVEEVYAVGGRPFVDLRDPVVTRALAMGGTREQFQQLADFEVARMKQMQAYVAVRSGENVTTLSDVPEAQMKLYTGVYQRPVFDQRINHTKWCVMRYPSPSMAQLASTSTEAFEDFYFQVCNLDYAKMDKAMDPLKALMERTDKVRLVAEGTDLTFSIKGIPAVKCSGHRNIPDGEVYTAPVKNSVNGVIHYNTPTIYDGTSFDNIRLRFENGKVVEATGSNTKRLNDILDADEGARYIGEFAIGVNPYIKHPMKDILFDEKIDGSIHFTPGQSYETADNGNRSSVHWDMVLIQRPDYGGGEIWFDDVLIRKDGRFVLKELEGLNPENLIG</sequence>
<comment type="cofactor">
    <cofactor evidence="1">
        <name>Co(2+)</name>
        <dbReference type="ChEBI" id="CHEBI:48828"/>
    </cofactor>
</comment>
<evidence type="ECO:0000256" key="9">
    <source>
        <dbReference type="ARBA" id="ARBA00023049"/>
    </source>
</evidence>
<dbReference type="Gene3D" id="3.40.1830.10">
    <property type="entry name" value="Thermophilic metalloprotease (M29)"/>
    <property type="match status" value="1"/>
</dbReference>
<evidence type="ECO:0000256" key="1">
    <source>
        <dbReference type="ARBA" id="ARBA00001941"/>
    </source>
</evidence>
<dbReference type="PANTHER" id="PTHR34448:SF1">
    <property type="entry name" value="BLL6088 PROTEIN"/>
    <property type="match status" value="1"/>
</dbReference>
<dbReference type="InterPro" id="IPR035097">
    <property type="entry name" value="M29_N-terminal"/>
</dbReference>
<keyword evidence="6" id="KW-0645">Protease</keyword>
<dbReference type="InterPro" id="IPR000787">
    <property type="entry name" value="Peptidase_M29"/>
</dbReference>
<comment type="cofactor">
    <cofactor evidence="2">
        <name>Mg(2+)</name>
        <dbReference type="ChEBI" id="CHEBI:18420"/>
    </cofactor>
</comment>
<gene>
    <name evidence="10" type="ORF">ACFFK0_30175</name>
</gene>
<keyword evidence="8" id="KW-0378">Hydrolase</keyword>